<evidence type="ECO:0000313" key="10">
    <source>
        <dbReference type="Proteomes" id="UP000007879"/>
    </source>
</evidence>
<dbReference type="CDD" id="cd16030">
    <property type="entry name" value="iduronate-2-sulfatase"/>
    <property type="match status" value="1"/>
</dbReference>
<name>A0AAN0JPS2_AMPQE</name>
<dbReference type="EnsemblMetazoa" id="XM_020003467.1">
    <property type="protein sequence ID" value="XP_019859026.1"/>
    <property type="gene ID" value="LOC109587233"/>
</dbReference>
<dbReference type="InterPro" id="IPR035874">
    <property type="entry name" value="IDS"/>
</dbReference>
<keyword evidence="6" id="KW-0106">Calcium</keyword>
<evidence type="ECO:0000256" key="6">
    <source>
        <dbReference type="ARBA" id="ARBA00022837"/>
    </source>
</evidence>
<proteinExistence type="inferred from homology"/>
<dbReference type="PANTHER" id="PTHR45953">
    <property type="entry name" value="IDURONATE 2-SULFATASE"/>
    <property type="match status" value="1"/>
</dbReference>
<dbReference type="GO" id="GO:0004423">
    <property type="term" value="F:iduronate-2-sulfatase activity"/>
    <property type="evidence" value="ECO:0007669"/>
    <property type="project" value="InterPro"/>
</dbReference>
<dbReference type="PANTHER" id="PTHR45953:SF1">
    <property type="entry name" value="IDURONATE 2-SULFATASE"/>
    <property type="match status" value="1"/>
</dbReference>
<accession>A0AAN0JPS2</accession>
<keyword evidence="3" id="KW-0479">Metal-binding</keyword>
<evidence type="ECO:0000256" key="2">
    <source>
        <dbReference type="ARBA" id="ARBA00008779"/>
    </source>
</evidence>
<dbReference type="AlphaFoldDB" id="A0AAN0JPS2"/>
<dbReference type="Proteomes" id="UP000007879">
    <property type="component" value="Unassembled WGS sequence"/>
</dbReference>
<feature type="signal peptide" evidence="7">
    <location>
        <begin position="1"/>
        <end position="22"/>
    </location>
</feature>
<keyword evidence="10" id="KW-1185">Reference proteome</keyword>
<dbReference type="GO" id="GO:0005737">
    <property type="term" value="C:cytoplasm"/>
    <property type="evidence" value="ECO:0007669"/>
    <property type="project" value="TreeGrafter"/>
</dbReference>
<evidence type="ECO:0000256" key="4">
    <source>
        <dbReference type="ARBA" id="ARBA00022729"/>
    </source>
</evidence>
<evidence type="ECO:0000256" key="3">
    <source>
        <dbReference type="ARBA" id="ARBA00022723"/>
    </source>
</evidence>
<evidence type="ECO:0000256" key="1">
    <source>
        <dbReference type="ARBA" id="ARBA00001913"/>
    </source>
</evidence>
<feature type="domain" description="Sulfatase N-terminal" evidence="8">
    <location>
        <begin position="23"/>
        <end position="320"/>
    </location>
</feature>
<feature type="chain" id="PRO_5042862506" description="Sulfatase N-terminal domain-containing protein" evidence="7">
    <location>
        <begin position="23"/>
        <end position="467"/>
    </location>
</feature>
<keyword evidence="5" id="KW-0378">Hydrolase</keyword>
<reference evidence="9" key="2">
    <citation type="submission" date="2024-06" db="UniProtKB">
        <authorList>
            <consortium name="EnsemblMetazoa"/>
        </authorList>
    </citation>
    <scope>IDENTIFICATION</scope>
</reference>
<organism evidence="9 10">
    <name type="scientific">Amphimedon queenslandica</name>
    <name type="common">Sponge</name>
    <dbReference type="NCBI Taxonomy" id="400682"/>
    <lineage>
        <taxon>Eukaryota</taxon>
        <taxon>Metazoa</taxon>
        <taxon>Porifera</taxon>
        <taxon>Demospongiae</taxon>
        <taxon>Heteroscleromorpha</taxon>
        <taxon>Haplosclerida</taxon>
        <taxon>Niphatidae</taxon>
        <taxon>Amphimedon</taxon>
    </lineage>
</organism>
<sequence>MVAYNYIFAFLLLALFITIGEGKNVLFMPVDDLRPEMLEAYDQKYIHTPNLDRLAKESFVFQRAYCQHAVCIPSRNSFMTGRRPDTTHVWIGFGNANFRVTGPDWISLPEHFKKNGYTTLGGGKTFHPNSPPNWDEPKSWSQDQPYFPFSLAKCPNTTTAHKLGAYVADIDTWCPLDEKEYPDSYHYDWQLANHTIHTLKYLKDKGGPWFVAPEPIPIEIQQSIRHAYYASVSWVDSQIGRVLQALDDMSLADDTLVVLFGDHGFQLGEHDSWAKMTNWELAVRVPLIIRAPWKPASAGKRSHAFVELVDLYRTISELVGAPSPGDDIEGVSFASLFDSPDLNAHEAALALNKTPAAYSQYTRCLKSIDAPKQWDNNSCSETSKNKFMGYSVRVPNWRYTAWMEWDDSRLKAKWESEPYAVELYDHHKSDGADGTENDFNQCEIENVADKNPEVVKELQNQLKSFFN</sequence>
<dbReference type="InterPro" id="IPR017850">
    <property type="entry name" value="Alkaline_phosphatase_core_sf"/>
</dbReference>
<comment type="similarity">
    <text evidence="2">Belongs to the sulfatase family.</text>
</comment>
<evidence type="ECO:0000256" key="7">
    <source>
        <dbReference type="SAM" id="SignalP"/>
    </source>
</evidence>
<evidence type="ECO:0000256" key="5">
    <source>
        <dbReference type="ARBA" id="ARBA00022801"/>
    </source>
</evidence>
<protein>
    <recommendedName>
        <fullName evidence="8">Sulfatase N-terminal domain-containing protein</fullName>
    </recommendedName>
</protein>
<dbReference type="Pfam" id="PF00884">
    <property type="entry name" value="Sulfatase"/>
    <property type="match status" value="1"/>
</dbReference>
<dbReference type="GeneID" id="109587233"/>
<evidence type="ECO:0000313" key="9">
    <source>
        <dbReference type="EnsemblMetazoa" id="XP_019859026.1"/>
    </source>
</evidence>
<dbReference type="RefSeq" id="XP_019859026.1">
    <property type="nucleotide sequence ID" value="XM_020003467.1"/>
</dbReference>
<dbReference type="GO" id="GO:0046872">
    <property type="term" value="F:metal ion binding"/>
    <property type="evidence" value="ECO:0007669"/>
    <property type="project" value="UniProtKB-KW"/>
</dbReference>
<dbReference type="Gene3D" id="3.40.720.10">
    <property type="entry name" value="Alkaline Phosphatase, subunit A"/>
    <property type="match status" value="2"/>
</dbReference>
<comment type="cofactor">
    <cofactor evidence="1">
        <name>Ca(2+)</name>
        <dbReference type="ChEBI" id="CHEBI:29108"/>
    </cofactor>
</comment>
<evidence type="ECO:0000259" key="8">
    <source>
        <dbReference type="Pfam" id="PF00884"/>
    </source>
</evidence>
<dbReference type="KEGG" id="aqu:109587233"/>
<dbReference type="InterPro" id="IPR000917">
    <property type="entry name" value="Sulfatase_N"/>
</dbReference>
<dbReference type="SUPFAM" id="SSF53649">
    <property type="entry name" value="Alkaline phosphatase-like"/>
    <property type="match status" value="1"/>
</dbReference>
<keyword evidence="4 7" id="KW-0732">Signal</keyword>
<reference evidence="10" key="1">
    <citation type="journal article" date="2010" name="Nature">
        <title>The Amphimedon queenslandica genome and the evolution of animal complexity.</title>
        <authorList>
            <person name="Srivastava M."/>
            <person name="Simakov O."/>
            <person name="Chapman J."/>
            <person name="Fahey B."/>
            <person name="Gauthier M.E."/>
            <person name="Mitros T."/>
            <person name="Richards G.S."/>
            <person name="Conaco C."/>
            <person name="Dacre M."/>
            <person name="Hellsten U."/>
            <person name="Larroux C."/>
            <person name="Putnam N.H."/>
            <person name="Stanke M."/>
            <person name="Adamska M."/>
            <person name="Darling A."/>
            <person name="Degnan S.M."/>
            <person name="Oakley T.H."/>
            <person name="Plachetzki D.C."/>
            <person name="Zhai Y."/>
            <person name="Adamski M."/>
            <person name="Calcino A."/>
            <person name="Cummins S.F."/>
            <person name="Goodstein D.M."/>
            <person name="Harris C."/>
            <person name="Jackson D.J."/>
            <person name="Leys S.P."/>
            <person name="Shu S."/>
            <person name="Woodcroft B.J."/>
            <person name="Vervoort M."/>
            <person name="Kosik K.S."/>
            <person name="Manning G."/>
            <person name="Degnan B.M."/>
            <person name="Rokhsar D.S."/>
        </authorList>
    </citation>
    <scope>NUCLEOTIDE SEQUENCE [LARGE SCALE GENOMIC DNA]</scope>
</reference>